<accession>A0A239EAS6</accession>
<gene>
    <name evidence="2" type="ORF">SAMN06295912_10638</name>
</gene>
<dbReference type="Gene3D" id="2.30.40.10">
    <property type="entry name" value="Urease, subunit C, domain 1"/>
    <property type="match status" value="2"/>
</dbReference>
<dbReference type="Gene3D" id="3.20.20.140">
    <property type="entry name" value="Metal-dependent hydrolases"/>
    <property type="match status" value="2"/>
</dbReference>
<proteinExistence type="predicted"/>
<dbReference type="PANTHER" id="PTHR43135:SF3">
    <property type="entry name" value="ALPHA-D-RIBOSE 1-METHYLPHOSPHONATE 5-TRIPHOSPHATE DIPHOSPHATASE"/>
    <property type="match status" value="1"/>
</dbReference>
<reference evidence="3" key="1">
    <citation type="submission" date="2017-06" db="EMBL/GenBank/DDBJ databases">
        <authorList>
            <person name="Varghese N."/>
            <person name="Submissions S."/>
        </authorList>
    </citation>
    <scope>NUCLEOTIDE SEQUENCE [LARGE SCALE GENOMIC DNA]</scope>
    <source>
        <strain evidence="3">LNB2</strain>
    </source>
</reference>
<dbReference type="PANTHER" id="PTHR43135">
    <property type="entry name" value="ALPHA-D-RIBOSE 1-METHYLPHOSPHONATE 5-TRIPHOSPHATE DIPHOSPHATASE"/>
    <property type="match status" value="1"/>
</dbReference>
<dbReference type="SUPFAM" id="SSF51338">
    <property type="entry name" value="Composite domain of metallo-dependent hydrolases"/>
    <property type="match status" value="1"/>
</dbReference>
<organism evidence="2 3">
    <name type="scientific">Edaphosphingomonas laterariae</name>
    <dbReference type="NCBI Taxonomy" id="861865"/>
    <lineage>
        <taxon>Bacteria</taxon>
        <taxon>Pseudomonadati</taxon>
        <taxon>Pseudomonadota</taxon>
        <taxon>Alphaproteobacteria</taxon>
        <taxon>Sphingomonadales</taxon>
        <taxon>Rhizorhabdaceae</taxon>
        <taxon>Edaphosphingomonas</taxon>
    </lineage>
</organism>
<evidence type="ECO:0000256" key="1">
    <source>
        <dbReference type="SAM" id="SignalP"/>
    </source>
</evidence>
<dbReference type="InterPro" id="IPR032466">
    <property type="entry name" value="Metal_Hydrolase"/>
</dbReference>
<evidence type="ECO:0000313" key="2">
    <source>
        <dbReference type="EMBL" id="SNS41571.1"/>
    </source>
</evidence>
<dbReference type="InterPro" id="IPR051781">
    <property type="entry name" value="Metallo-dep_Hydrolase"/>
</dbReference>
<dbReference type="GO" id="GO:0016810">
    <property type="term" value="F:hydrolase activity, acting on carbon-nitrogen (but not peptide) bonds"/>
    <property type="evidence" value="ECO:0007669"/>
    <property type="project" value="InterPro"/>
</dbReference>
<dbReference type="SUPFAM" id="SSF51556">
    <property type="entry name" value="Metallo-dependent hydrolases"/>
    <property type="match status" value="1"/>
</dbReference>
<keyword evidence="3" id="KW-1185">Reference proteome</keyword>
<dbReference type="RefSeq" id="WP_089218984.1">
    <property type="nucleotide sequence ID" value="NZ_FZOS01000006.1"/>
</dbReference>
<keyword evidence="1" id="KW-0732">Signal</keyword>
<dbReference type="Proteomes" id="UP000198281">
    <property type="component" value="Unassembled WGS sequence"/>
</dbReference>
<dbReference type="AlphaFoldDB" id="A0A239EAS6"/>
<dbReference type="InterPro" id="IPR011059">
    <property type="entry name" value="Metal-dep_hydrolase_composite"/>
</dbReference>
<name>A0A239EAS6_9SPHN</name>
<dbReference type="EMBL" id="FZOS01000006">
    <property type="protein sequence ID" value="SNS41571.1"/>
    <property type="molecule type" value="Genomic_DNA"/>
</dbReference>
<evidence type="ECO:0000313" key="3">
    <source>
        <dbReference type="Proteomes" id="UP000198281"/>
    </source>
</evidence>
<dbReference type="OrthoDB" id="9782972at2"/>
<feature type="chain" id="PRO_5011991899" evidence="1">
    <location>
        <begin position="23"/>
        <end position="443"/>
    </location>
</feature>
<feature type="signal peptide" evidence="1">
    <location>
        <begin position="1"/>
        <end position="22"/>
    </location>
</feature>
<protein>
    <submittedName>
        <fullName evidence="2">Imidazolonepropionase</fullName>
    </submittedName>
</protein>
<sequence length="443" mass="46734">MIRALKAIAVLLLFAAAVPAAARDVVFFRVNLVPMDRDHVLRDQTVLVRDGRIVAIGAKLVPPATAELVKGGGRLWLSPGLADMHVHSDTRDDLPVYLANGVTTIANMGDARAGFVGRTTPAANQGRLVGPRVFNAFIVDGSPEYGHFTVTTPAEARAAVGLAKTNGYRLIKVYNNLAADVFAAVADEARRQGLPVVGHGVTKVGLAAQLAQGQVLIAHAEELFYTFFAPPGSEQGDAPPPIGRIGDAIALVRRHHAAVGADLITYGSIMRAIGHPERIAACLAAPEAAFVAPAERLAWQRSNYVRKTADLSARYAFLQRMLKAMADADVELLAGTDAPAIPCVGAGFSLHDNLAALEQAGLTRFQALSTATRMPGAFLARTLGEPQGGVIVPGARADLVLSAANPLDDLATLRRPLGVMVDGRWHDAAALKAMLDGAARDYR</sequence>